<accession>A0ABD2L3A2</accession>
<dbReference type="Pfam" id="PF25429">
    <property type="entry name" value="zf-POGZ"/>
    <property type="match status" value="1"/>
</dbReference>
<sequence length="873" mass="98840">MLANKHCELITLSDSDGEQPPMVVTQQQEHRHPQRQNGLQKSECYGGCQSSLVPTSNSAAIPNGHLLFQQQLHQHQQPQQVQRQTLAELLKADNGNSTYNDGTKMCETQPQKHRFVQPPNGGVTIGIMEERPLDMTTLSNSNRSHPLAQPSTKNSTPTVKEQLIMYFQKQHKMGMQLQHEGSTSAREGSKENGGIFRPLSNRDNIGVNRRWMLCRAKKKTIFRKMLHRNGTRLPNGIRNSTYHYLQQFCNTYVEAHNKKTTTGFGAAAEEFTGQFLCTFQSCNKKLRNNVMFIHHIWAHVVQQKPNDEQFTNLQGEQHNANNNANGTDMATGDEQLSDVSRLHMCPECLLEQPTPHRARLHYHRVHKRGKRHLLDKKPGLLHVCNICEQVFDAKTIASHYAVHHLPDKGAQLALPYGCRFSAGVKCQFRASNRGALLRHFCLRHVGTHVLLCPFCLHTFPVPPANKCCSVVRMREFVKHMALHDGEKSLCCDLCVVKFPFSERLLLGKHKEQQHTKHNGREPKWLQWQMQRMDLKALVPDKSRALVTCDLGIPQCVECGQMVRCLAQHLGKERRCCSFCVFATRCAPAMERHRLLSKCNAAAKATRTPFLGWISPSDTSVASLSSSLAIVQLSCVLCTSFRSVNVKALAEHIAKVHHQMPFLPNIKNNGPPLIQSASTNGKQHKQQQNTIAIVEKHLEQYTRDITKEEQHEAELFGLRHIDNDKPLEEQRLEQAETDNDDDAEDKAKELASSAEMHSWLSNFLPLFYANKLSSLCANQPQSESMRLLMAMKAQDDAKEGSDYGTVASNESLWTKKRATVVEKEMDEFGIRMGLVLGDFTCHGSTKTFSDCEKRPMKNGCLKAELKDKFDQRSH</sequence>
<proteinExistence type="predicted"/>
<comment type="caution">
    <text evidence="3">The sequence shown here is derived from an EMBL/GenBank/DDBJ whole genome shotgun (WGS) entry which is preliminary data.</text>
</comment>
<protein>
    <recommendedName>
        <fullName evidence="2">C2H2-type domain-containing protein</fullName>
    </recommendedName>
</protein>
<dbReference type="EMBL" id="JBICBT010000558">
    <property type="protein sequence ID" value="KAL3109710.1"/>
    <property type="molecule type" value="Genomic_DNA"/>
</dbReference>
<feature type="domain" description="C2H2-type" evidence="2">
    <location>
        <begin position="277"/>
        <end position="299"/>
    </location>
</feature>
<evidence type="ECO:0000256" key="1">
    <source>
        <dbReference type="SAM" id="MobiDB-lite"/>
    </source>
</evidence>
<dbReference type="AlphaFoldDB" id="A0ABD2L3A2"/>
<evidence type="ECO:0000259" key="2">
    <source>
        <dbReference type="PROSITE" id="PS00028"/>
    </source>
</evidence>
<gene>
    <name evidence="3" type="ORF">niasHT_018121</name>
</gene>
<evidence type="ECO:0000313" key="3">
    <source>
        <dbReference type="EMBL" id="KAL3109710.1"/>
    </source>
</evidence>
<dbReference type="GO" id="GO:0003677">
    <property type="term" value="F:DNA binding"/>
    <property type="evidence" value="ECO:0007669"/>
    <property type="project" value="UniProtKB-KW"/>
</dbReference>
<reference evidence="3 4" key="1">
    <citation type="submission" date="2024-10" db="EMBL/GenBank/DDBJ databases">
        <authorList>
            <person name="Kim D."/>
        </authorList>
    </citation>
    <scope>NUCLEOTIDE SEQUENCE [LARGE SCALE GENOMIC DNA]</scope>
    <source>
        <strain evidence="3">BH-2024</strain>
    </source>
</reference>
<evidence type="ECO:0000313" key="4">
    <source>
        <dbReference type="Proteomes" id="UP001620626"/>
    </source>
</evidence>
<dbReference type="InterPro" id="IPR013087">
    <property type="entry name" value="Znf_C2H2_type"/>
</dbReference>
<feature type="region of interest" description="Disordered" evidence="1">
    <location>
        <begin position="10"/>
        <end position="41"/>
    </location>
</feature>
<dbReference type="InterPro" id="IPR057618">
    <property type="entry name" value="Znf_POGZ/Z280C-D-like"/>
</dbReference>
<dbReference type="Proteomes" id="UP001620626">
    <property type="component" value="Unassembled WGS sequence"/>
</dbReference>
<name>A0ABD2L3A2_9BILA</name>
<organism evidence="3 4">
    <name type="scientific">Heterodera trifolii</name>
    <dbReference type="NCBI Taxonomy" id="157864"/>
    <lineage>
        <taxon>Eukaryota</taxon>
        <taxon>Metazoa</taxon>
        <taxon>Ecdysozoa</taxon>
        <taxon>Nematoda</taxon>
        <taxon>Chromadorea</taxon>
        <taxon>Rhabditida</taxon>
        <taxon>Tylenchina</taxon>
        <taxon>Tylenchomorpha</taxon>
        <taxon>Tylenchoidea</taxon>
        <taxon>Heteroderidae</taxon>
        <taxon>Heteroderinae</taxon>
        <taxon>Heterodera</taxon>
    </lineage>
</organism>
<dbReference type="SMART" id="SM00355">
    <property type="entry name" value="ZnF_C2H2"/>
    <property type="match status" value="6"/>
</dbReference>
<dbReference type="PROSITE" id="PS00028">
    <property type="entry name" value="ZINC_FINGER_C2H2_1"/>
    <property type="match status" value="1"/>
</dbReference>
<keyword evidence="4" id="KW-1185">Reference proteome</keyword>